<gene>
    <name evidence="2" type="ORF">DXD10_16095</name>
</gene>
<dbReference type="RefSeq" id="WP_117650630.1">
    <property type="nucleotide sequence ID" value="NZ_QSQQ01000032.1"/>
</dbReference>
<dbReference type="EMBL" id="QSQQ01000032">
    <property type="protein sequence ID" value="RGK43426.1"/>
    <property type="molecule type" value="Genomic_DNA"/>
</dbReference>
<evidence type="ECO:0000313" key="3">
    <source>
        <dbReference type="Proteomes" id="UP000261208"/>
    </source>
</evidence>
<evidence type="ECO:0000313" key="2">
    <source>
        <dbReference type="EMBL" id="RGK43426.1"/>
    </source>
</evidence>
<protein>
    <submittedName>
        <fullName evidence="2">Uncharacterized protein</fullName>
    </submittedName>
</protein>
<proteinExistence type="predicted"/>
<evidence type="ECO:0000256" key="1">
    <source>
        <dbReference type="SAM" id="MobiDB-lite"/>
    </source>
</evidence>
<sequence length="124" mass="14588">MDNTFPNCEKLYRAVFPESYMQMFWRKDGTVSSAAFTDKQGLSVERGDFREDENVIEEMRKFFHGCIISLTVEQCRDVDAVIKYKPSKRSEHHSEIHGSEEVPLLSKSQRKKLAERAKIEYYEK</sequence>
<organism evidence="2 3">
    <name type="scientific">Dorea formicigenerans</name>
    <dbReference type="NCBI Taxonomy" id="39486"/>
    <lineage>
        <taxon>Bacteria</taxon>
        <taxon>Bacillati</taxon>
        <taxon>Bacillota</taxon>
        <taxon>Clostridia</taxon>
        <taxon>Lachnospirales</taxon>
        <taxon>Lachnospiraceae</taxon>
        <taxon>Dorea</taxon>
    </lineage>
</organism>
<feature type="region of interest" description="Disordered" evidence="1">
    <location>
        <begin position="86"/>
        <end position="107"/>
    </location>
</feature>
<accession>A0A3E4M1A7</accession>
<comment type="caution">
    <text evidence="2">The sequence shown here is derived from an EMBL/GenBank/DDBJ whole genome shotgun (WGS) entry which is preliminary data.</text>
</comment>
<dbReference type="Proteomes" id="UP000261208">
    <property type="component" value="Unassembled WGS sequence"/>
</dbReference>
<name>A0A3E4M1A7_9FIRM</name>
<dbReference type="AlphaFoldDB" id="A0A3E4M1A7"/>
<feature type="compositionally biased region" description="Basic and acidic residues" evidence="1">
    <location>
        <begin position="86"/>
        <end position="100"/>
    </location>
</feature>
<reference evidence="2 3" key="1">
    <citation type="submission" date="2018-08" db="EMBL/GenBank/DDBJ databases">
        <title>A genome reference for cultivated species of the human gut microbiota.</title>
        <authorList>
            <person name="Zou Y."/>
            <person name="Xue W."/>
            <person name="Luo G."/>
        </authorList>
    </citation>
    <scope>NUCLEOTIDE SEQUENCE [LARGE SCALE GENOMIC DNA]</scope>
    <source>
        <strain evidence="2 3">TF11-11</strain>
    </source>
</reference>